<evidence type="ECO:0000313" key="3">
    <source>
        <dbReference type="EMBL" id="GAA3903809.1"/>
    </source>
</evidence>
<evidence type="ECO:0000256" key="1">
    <source>
        <dbReference type="SAM" id="MobiDB-lite"/>
    </source>
</evidence>
<dbReference type="RefSeq" id="WP_345279310.1">
    <property type="nucleotide sequence ID" value="NZ_BAABAJ010000003.1"/>
</dbReference>
<accession>A0ABP7LNI2</accession>
<feature type="domain" description="DUF317" evidence="2">
    <location>
        <begin position="262"/>
        <end position="313"/>
    </location>
</feature>
<evidence type="ECO:0000313" key="4">
    <source>
        <dbReference type="Proteomes" id="UP001501000"/>
    </source>
</evidence>
<sequence>MPYAPADAHVHFALHPDHHPAVIATTSGPTADAARSHLHDLGFRSTSPTTMVLARLDREEPYYTVRAAEQLRQLGFTNEIDPALQEEIDTKWTWANYPMPWCDRDEIREVSAEAQRIHNDIAEGRLIIHLHADDGHTTVAVGSYATGVRRHVHLHGENHLRQVSTSYDDETEAVAEFHRLYSVAVHPGPAPLTDLEQTVRRLLTAQPVAANADRAAVSRAEPPVAGPGEHEALLKDLFGHERQWEKYRPFDETTIASHDSLTVRVEFDHEARHRTDIAWTIAEYDGPVGERLWHATLTAGTPVPLIHTLLQYLDAPPLTSAGHPDDVLHSAAWHPASRPARTTWEAPGRTIVFESTPHATADRWMLYGGDDLDRAAWTVRLSAGVPEDLLAQLASAAADLLPPPARKPLPAPAPRVPTGVPAQRARGR</sequence>
<keyword evidence="4" id="KW-1185">Reference proteome</keyword>
<evidence type="ECO:0000259" key="2">
    <source>
        <dbReference type="Pfam" id="PF03771"/>
    </source>
</evidence>
<dbReference type="EMBL" id="BAABAJ010000003">
    <property type="protein sequence ID" value="GAA3903809.1"/>
    <property type="molecule type" value="Genomic_DNA"/>
</dbReference>
<gene>
    <name evidence="3" type="ORF">GCM10022244_12500</name>
</gene>
<proteinExistence type="predicted"/>
<protein>
    <submittedName>
        <fullName evidence="3">DUF317 domain-containing protein</fullName>
    </submittedName>
</protein>
<organism evidence="3 4">
    <name type="scientific">Streptomyces gulbargensis</name>
    <dbReference type="NCBI Taxonomy" id="364901"/>
    <lineage>
        <taxon>Bacteria</taxon>
        <taxon>Bacillati</taxon>
        <taxon>Actinomycetota</taxon>
        <taxon>Actinomycetes</taxon>
        <taxon>Kitasatosporales</taxon>
        <taxon>Streptomycetaceae</taxon>
        <taxon>Streptomyces</taxon>
    </lineage>
</organism>
<dbReference type="Proteomes" id="UP001501000">
    <property type="component" value="Unassembled WGS sequence"/>
</dbReference>
<feature type="region of interest" description="Disordered" evidence="1">
    <location>
        <begin position="401"/>
        <end position="428"/>
    </location>
</feature>
<dbReference type="InterPro" id="IPR005523">
    <property type="entry name" value="DUF317_SPDY"/>
</dbReference>
<reference evidence="4" key="1">
    <citation type="journal article" date="2019" name="Int. J. Syst. Evol. Microbiol.">
        <title>The Global Catalogue of Microorganisms (GCM) 10K type strain sequencing project: providing services to taxonomists for standard genome sequencing and annotation.</title>
        <authorList>
            <consortium name="The Broad Institute Genomics Platform"/>
            <consortium name="The Broad Institute Genome Sequencing Center for Infectious Disease"/>
            <person name="Wu L."/>
            <person name="Ma J."/>
        </authorList>
    </citation>
    <scope>NUCLEOTIDE SEQUENCE [LARGE SCALE GENOMIC DNA]</scope>
    <source>
        <strain evidence="4">JCM 16956</strain>
    </source>
</reference>
<dbReference type="Pfam" id="PF03771">
    <property type="entry name" value="SPDY"/>
    <property type="match status" value="1"/>
</dbReference>
<feature type="compositionally biased region" description="Pro residues" evidence="1">
    <location>
        <begin position="401"/>
        <end position="415"/>
    </location>
</feature>
<comment type="caution">
    <text evidence="3">The sequence shown here is derived from an EMBL/GenBank/DDBJ whole genome shotgun (WGS) entry which is preliminary data.</text>
</comment>
<name>A0ABP7LNI2_9ACTN</name>